<dbReference type="PANTHER" id="PTHR38463:SF1">
    <property type="entry name" value="STRESS RESPONSE PROTEIN YSNF"/>
    <property type="match status" value="1"/>
</dbReference>
<feature type="compositionally biased region" description="Polar residues" evidence="1">
    <location>
        <begin position="126"/>
        <end position="138"/>
    </location>
</feature>
<organism evidence="4 5">
    <name type="scientific">Pseudonocardia charpentierae</name>
    <dbReference type="NCBI Taxonomy" id="3075545"/>
    <lineage>
        <taxon>Bacteria</taxon>
        <taxon>Bacillati</taxon>
        <taxon>Actinomycetota</taxon>
        <taxon>Actinomycetes</taxon>
        <taxon>Pseudonocardiales</taxon>
        <taxon>Pseudonocardiaceae</taxon>
        <taxon>Pseudonocardia</taxon>
    </lineage>
</organism>
<dbReference type="PANTHER" id="PTHR38463">
    <property type="entry name" value="STRESS RESPONSE PROTEIN YSNF"/>
    <property type="match status" value="1"/>
</dbReference>
<feature type="region of interest" description="Disordered" evidence="1">
    <location>
        <begin position="236"/>
        <end position="259"/>
    </location>
</feature>
<dbReference type="Pfam" id="PF05239">
    <property type="entry name" value="PRC"/>
    <property type="match status" value="1"/>
</dbReference>
<feature type="compositionally biased region" description="Basic and acidic residues" evidence="1">
    <location>
        <begin position="139"/>
        <end position="154"/>
    </location>
</feature>
<accession>A0ABU2NF89</accession>
<reference evidence="5" key="1">
    <citation type="submission" date="2023-07" db="EMBL/GenBank/DDBJ databases">
        <title>30 novel species of actinomycetes from the DSMZ collection.</title>
        <authorList>
            <person name="Nouioui I."/>
        </authorList>
    </citation>
    <scope>NUCLEOTIDE SEQUENCE [LARGE SCALE GENOMIC DNA]</scope>
    <source>
        <strain evidence="5">DSM 45834</strain>
    </source>
</reference>
<evidence type="ECO:0000259" key="2">
    <source>
        <dbReference type="Pfam" id="PF05239"/>
    </source>
</evidence>
<dbReference type="EMBL" id="JAVREJ010000020">
    <property type="protein sequence ID" value="MDT0352627.1"/>
    <property type="molecule type" value="Genomic_DNA"/>
</dbReference>
<dbReference type="Pfam" id="PF09557">
    <property type="entry name" value="DUF2382"/>
    <property type="match status" value="1"/>
</dbReference>
<name>A0ABU2NF89_9PSEU</name>
<evidence type="ECO:0000259" key="3">
    <source>
        <dbReference type="Pfam" id="PF09557"/>
    </source>
</evidence>
<dbReference type="InterPro" id="IPR011033">
    <property type="entry name" value="PRC_barrel-like_sf"/>
</dbReference>
<dbReference type="NCBIfam" id="TIGR02271">
    <property type="entry name" value="YsnF/AvaK domain"/>
    <property type="match status" value="1"/>
</dbReference>
<gene>
    <name evidence="4" type="ORF">RM445_24190</name>
</gene>
<protein>
    <submittedName>
        <fullName evidence="4">PRC and DUF2382 domain-containing protein</fullName>
    </submittedName>
</protein>
<sequence>MSDPSTMTGAPVQGSDGEKLGKVDAIYFDDTTDAPEWAAVKSGLFGSHVTLVPLAQASWKGGTLSVPFDKAALKAAPHHDPDAAISAEDEDELYRHYGTTAGRSAARVDASDERRDLTGKSGVQGRDTSGPTTDSAMTRSEEQLRVGTETREAGRARLRKHVVTEHQQVTVPVSHEEVTLEREPITDANRGDAYDGPAISEEEHEVTLHAQRPVVGTEAVAVERVKLGTETVTEQETVGGQVRKEQIEFDDTENRTNRS</sequence>
<feature type="domain" description="PRC-barrel" evidence="2">
    <location>
        <begin position="6"/>
        <end position="70"/>
    </location>
</feature>
<evidence type="ECO:0000313" key="5">
    <source>
        <dbReference type="Proteomes" id="UP001183202"/>
    </source>
</evidence>
<dbReference type="Gene3D" id="3.90.50.10">
    <property type="entry name" value="Photosynthetic Reaction Center, subunit H, domain 2"/>
    <property type="match status" value="1"/>
</dbReference>
<proteinExistence type="predicted"/>
<dbReference type="InterPro" id="IPR052967">
    <property type="entry name" value="Stress_Response_Assoc"/>
</dbReference>
<dbReference type="InterPro" id="IPR027275">
    <property type="entry name" value="PRC-brl_dom"/>
</dbReference>
<evidence type="ECO:0000256" key="1">
    <source>
        <dbReference type="SAM" id="MobiDB-lite"/>
    </source>
</evidence>
<dbReference type="RefSeq" id="WP_311559134.1">
    <property type="nucleotide sequence ID" value="NZ_JAVREJ010000020.1"/>
</dbReference>
<feature type="region of interest" description="Disordered" evidence="1">
    <location>
        <begin position="99"/>
        <end position="154"/>
    </location>
</feature>
<dbReference type="Proteomes" id="UP001183202">
    <property type="component" value="Unassembled WGS sequence"/>
</dbReference>
<comment type="caution">
    <text evidence="4">The sequence shown here is derived from an EMBL/GenBank/DDBJ whole genome shotgun (WGS) entry which is preliminary data.</text>
</comment>
<dbReference type="InterPro" id="IPR014747">
    <property type="entry name" value="Bac_photo_RC_H_C"/>
</dbReference>
<feature type="compositionally biased region" description="Basic and acidic residues" evidence="1">
    <location>
        <begin position="242"/>
        <end position="259"/>
    </location>
</feature>
<dbReference type="InterPro" id="IPR019060">
    <property type="entry name" value="DUF2382"/>
</dbReference>
<dbReference type="SUPFAM" id="SSF50346">
    <property type="entry name" value="PRC-barrel domain"/>
    <property type="match status" value="1"/>
</dbReference>
<feature type="domain" description="DUF2382" evidence="3">
    <location>
        <begin position="137"/>
        <end position="248"/>
    </location>
</feature>
<evidence type="ECO:0000313" key="4">
    <source>
        <dbReference type="EMBL" id="MDT0352627.1"/>
    </source>
</evidence>
<feature type="compositionally biased region" description="Basic and acidic residues" evidence="1">
    <location>
        <begin position="109"/>
        <end position="118"/>
    </location>
</feature>
<keyword evidence="5" id="KW-1185">Reference proteome</keyword>